<reference evidence="2 3" key="1">
    <citation type="submission" date="2019-11" db="EMBL/GenBank/DDBJ databases">
        <title>Whole genome sequence of Oryza granulata.</title>
        <authorList>
            <person name="Li W."/>
        </authorList>
    </citation>
    <scope>NUCLEOTIDE SEQUENCE [LARGE SCALE GENOMIC DNA]</scope>
    <source>
        <strain evidence="3">cv. Menghai</strain>
        <tissue evidence="2">Leaf</tissue>
    </source>
</reference>
<gene>
    <name evidence="2" type="ORF">E2562_009264</name>
</gene>
<proteinExistence type="predicted"/>
<evidence type="ECO:0000256" key="1">
    <source>
        <dbReference type="SAM" id="MobiDB-lite"/>
    </source>
</evidence>
<dbReference type="Proteomes" id="UP000479710">
    <property type="component" value="Unassembled WGS sequence"/>
</dbReference>
<evidence type="ECO:0000313" key="3">
    <source>
        <dbReference type="Proteomes" id="UP000479710"/>
    </source>
</evidence>
<dbReference type="EMBL" id="SPHZ02000004">
    <property type="protein sequence ID" value="KAF0921523.1"/>
    <property type="molecule type" value="Genomic_DNA"/>
</dbReference>
<keyword evidence="3" id="KW-1185">Reference proteome</keyword>
<feature type="region of interest" description="Disordered" evidence="1">
    <location>
        <begin position="53"/>
        <end position="86"/>
    </location>
</feature>
<dbReference type="AlphaFoldDB" id="A0A6G1EC68"/>
<accession>A0A6G1EC68</accession>
<evidence type="ECO:0000313" key="2">
    <source>
        <dbReference type="EMBL" id="KAF0921523.1"/>
    </source>
</evidence>
<name>A0A6G1EC68_9ORYZ</name>
<protein>
    <submittedName>
        <fullName evidence="2">Uncharacterized protein</fullName>
    </submittedName>
</protein>
<comment type="caution">
    <text evidence="2">The sequence shown here is derived from an EMBL/GenBank/DDBJ whole genome shotgun (WGS) entry which is preliminary data.</text>
</comment>
<organism evidence="2 3">
    <name type="scientific">Oryza meyeriana var. granulata</name>
    <dbReference type="NCBI Taxonomy" id="110450"/>
    <lineage>
        <taxon>Eukaryota</taxon>
        <taxon>Viridiplantae</taxon>
        <taxon>Streptophyta</taxon>
        <taxon>Embryophyta</taxon>
        <taxon>Tracheophyta</taxon>
        <taxon>Spermatophyta</taxon>
        <taxon>Magnoliopsida</taxon>
        <taxon>Liliopsida</taxon>
        <taxon>Poales</taxon>
        <taxon>Poaceae</taxon>
        <taxon>BOP clade</taxon>
        <taxon>Oryzoideae</taxon>
        <taxon>Oryzeae</taxon>
        <taxon>Oryzinae</taxon>
        <taxon>Oryza</taxon>
        <taxon>Oryza meyeriana</taxon>
    </lineage>
</organism>
<sequence length="125" mass="13598">MPATVQEPELIGADMTTLRGVGGCMHWKAEFPMVSVEVDREIGQWTVGARGAGETAAKRVRSSNELTPRSTTPRRSRWTSCKGKDAPAPSCFQVCSLDICVEIRAQLGSRNHVGIVAFVGHQELM</sequence>